<feature type="transmembrane region" description="Helical" evidence="1">
    <location>
        <begin position="32"/>
        <end position="53"/>
    </location>
</feature>
<reference evidence="2 3" key="1">
    <citation type="submission" date="2019-03" db="EMBL/GenBank/DDBJ databases">
        <title>Genomic Encyclopedia of Type Strains, Phase III (KMG-III): the genomes of soil and plant-associated and newly described type strains.</title>
        <authorList>
            <person name="Whitman W."/>
        </authorList>
    </citation>
    <scope>NUCLEOTIDE SEQUENCE [LARGE SCALE GENOMIC DNA]</scope>
    <source>
        <strain evidence="2 3">CECT 8446</strain>
    </source>
</reference>
<evidence type="ECO:0000313" key="3">
    <source>
        <dbReference type="Proteomes" id="UP000294535"/>
    </source>
</evidence>
<dbReference type="Proteomes" id="UP000294535">
    <property type="component" value="Unassembled WGS sequence"/>
</dbReference>
<sequence>MIMLLVSLPAFGIVYLYHNSGNLNWDLPKLPGFWNGFFIGSSIVLLIGQYFLFHQDLKKVGVDFSLFEKVRVYSKATVKRFFILFCISVLSTIGLLLNQGPVYIVVFAVCLVFFSLGKPSPDRLSRLLKLKKEDRELLREVTRPQ</sequence>
<dbReference type="AlphaFoldDB" id="A0A4R6T7C3"/>
<keyword evidence="1" id="KW-0812">Transmembrane</keyword>
<organism evidence="2 3">
    <name type="scientific">Algoriphagus boseongensis</name>
    <dbReference type="NCBI Taxonomy" id="1442587"/>
    <lineage>
        <taxon>Bacteria</taxon>
        <taxon>Pseudomonadati</taxon>
        <taxon>Bacteroidota</taxon>
        <taxon>Cytophagia</taxon>
        <taxon>Cytophagales</taxon>
        <taxon>Cyclobacteriaceae</taxon>
        <taxon>Algoriphagus</taxon>
    </lineage>
</organism>
<comment type="caution">
    <text evidence="2">The sequence shown here is derived from an EMBL/GenBank/DDBJ whole genome shotgun (WGS) entry which is preliminary data.</text>
</comment>
<evidence type="ECO:0000256" key="1">
    <source>
        <dbReference type="SAM" id="Phobius"/>
    </source>
</evidence>
<protein>
    <submittedName>
        <fullName evidence="2">Uncharacterized protein</fullName>
    </submittedName>
</protein>
<feature type="transmembrane region" description="Helical" evidence="1">
    <location>
        <begin position="103"/>
        <end position="121"/>
    </location>
</feature>
<evidence type="ECO:0000313" key="2">
    <source>
        <dbReference type="EMBL" id="TDQ16581.1"/>
    </source>
</evidence>
<proteinExistence type="predicted"/>
<keyword evidence="1" id="KW-0472">Membrane</keyword>
<keyword evidence="3" id="KW-1185">Reference proteome</keyword>
<accession>A0A4R6T7C3</accession>
<dbReference type="EMBL" id="SNYF01000007">
    <property type="protein sequence ID" value="TDQ16581.1"/>
    <property type="molecule type" value="Genomic_DNA"/>
</dbReference>
<gene>
    <name evidence="2" type="ORF">DFQ04_2702</name>
</gene>
<name>A0A4R6T7C3_9BACT</name>
<keyword evidence="1" id="KW-1133">Transmembrane helix</keyword>